<evidence type="ECO:0000313" key="1">
    <source>
        <dbReference type="EMBL" id="CAB4824162.1"/>
    </source>
</evidence>
<gene>
    <name evidence="1" type="ORF">UFOPK3204_00362</name>
</gene>
<dbReference type="AlphaFoldDB" id="A0A6J6ZUQ8"/>
<accession>A0A6J6ZUQ8</accession>
<name>A0A6J6ZUQ8_9ZZZZ</name>
<organism evidence="1">
    <name type="scientific">freshwater metagenome</name>
    <dbReference type="NCBI Taxonomy" id="449393"/>
    <lineage>
        <taxon>unclassified sequences</taxon>
        <taxon>metagenomes</taxon>
        <taxon>ecological metagenomes</taxon>
    </lineage>
</organism>
<proteinExistence type="predicted"/>
<reference evidence="1" key="1">
    <citation type="submission" date="2020-05" db="EMBL/GenBank/DDBJ databases">
        <authorList>
            <person name="Chiriac C."/>
            <person name="Salcher M."/>
            <person name="Ghai R."/>
            <person name="Kavagutti S V."/>
        </authorList>
    </citation>
    <scope>NUCLEOTIDE SEQUENCE</scope>
</reference>
<protein>
    <submittedName>
        <fullName evidence="1">Unannotated protein</fullName>
    </submittedName>
</protein>
<sequence>MSSDEDRMVAAWQLTVDYRLEQISNEMISR</sequence>
<dbReference type="EMBL" id="CAFABK010000010">
    <property type="protein sequence ID" value="CAB4824162.1"/>
    <property type="molecule type" value="Genomic_DNA"/>
</dbReference>